<name>B7FX34_PHATC</name>
<evidence type="ECO:0000256" key="5">
    <source>
        <dbReference type="ARBA" id="ARBA00022692"/>
    </source>
</evidence>
<evidence type="ECO:0000256" key="6">
    <source>
        <dbReference type="ARBA" id="ARBA00022989"/>
    </source>
</evidence>
<dbReference type="Pfam" id="PF00083">
    <property type="entry name" value="Sugar_tr"/>
    <property type="match status" value="1"/>
</dbReference>
<comment type="catalytic activity">
    <reaction evidence="8">
        <text>D-galactose(in) = D-galactose(out)</text>
        <dbReference type="Rhea" id="RHEA:34915"/>
        <dbReference type="ChEBI" id="CHEBI:4139"/>
    </reaction>
    <physiologicalReaction direction="right-to-left" evidence="8">
        <dbReference type="Rhea" id="RHEA:34917"/>
    </physiologicalReaction>
</comment>
<evidence type="ECO:0000256" key="13">
    <source>
        <dbReference type="ARBA" id="ARBA00044710"/>
    </source>
</evidence>
<evidence type="ECO:0000256" key="15">
    <source>
        <dbReference type="RuleBase" id="RU003346"/>
    </source>
</evidence>
<dbReference type="PRINTS" id="PR00171">
    <property type="entry name" value="SUGRTRNSPORT"/>
</dbReference>
<dbReference type="InterPro" id="IPR050820">
    <property type="entry name" value="MFS_Sugar_Transporter"/>
</dbReference>
<feature type="transmembrane region" description="Helical" evidence="16">
    <location>
        <begin position="159"/>
        <end position="181"/>
    </location>
</feature>
<dbReference type="PROSITE" id="PS50850">
    <property type="entry name" value="MFS"/>
    <property type="match status" value="1"/>
</dbReference>
<dbReference type="AlphaFoldDB" id="B7FX34"/>
<dbReference type="InParanoid" id="B7FX34"/>
<keyword evidence="5 16" id="KW-0812">Transmembrane</keyword>
<dbReference type="PANTHER" id="PTHR48023:SF4">
    <property type="entry name" value="D-XYLOSE-PROTON SYMPORTER-LIKE 2"/>
    <property type="match status" value="1"/>
</dbReference>
<dbReference type="GO" id="GO:0016020">
    <property type="term" value="C:membrane"/>
    <property type="evidence" value="ECO:0007669"/>
    <property type="project" value="UniProtKB-SubCell"/>
</dbReference>
<feature type="domain" description="Major facilitator superfamily (MFS) profile" evidence="17">
    <location>
        <begin position="20"/>
        <end position="459"/>
    </location>
</feature>
<dbReference type="eggNOG" id="KOG0254">
    <property type="taxonomic scope" value="Eukaryota"/>
</dbReference>
<keyword evidence="4 15" id="KW-0813">Transport</keyword>
<dbReference type="PROSITE" id="PS00216">
    <property type="entry name" value="SUGAR_TRANSPORT_1"/>
    <property type="match status" value="1"/>
</dbReference>
<evidence type="ECO:0000259" key="17">
    <source>
        <dbReference type="PROSITE" id="PS50850"/>
    </source>
</evidence>
<dbReference type="PaxDb" id="2850-Phatr11826"/>
<comment type="subunit">
    <text evidence="3">Homodimer.</text>
</comment>
<feature type="transmembrane region" description="Helical" evidence="16">
    <location>
        <begin position="64"/>
        <end position="87"/>
    </location>
</feature>
<comment type="catalytic activity">
    <reaction evidence="12">
        <text>D-glucosamine(out) = D-glucosamine(in)</text>
        <dbReference type="Rhea" id="RHEA:78423"/>
        <dbReference type="ChEBI" id="CHEBI:58723"/>
    </reaction>
    <physiologicalReaction direction="left-to-right" evidence="12">
        <dbReference type="Rhea" id="RHEA:78424"/>
    </physiologicalReaction>
</comment>
<feature type="transmembrane region" description="Helical" evidence="16">
    <location>
        <begin position="339"/>
        <end position="359"/>
    </location>
</feature>
<evidence type="ECO:0000256" key="7">
    <source>
        <dbReference type="ARBA" id="ARBA00023136"/>
    </source>
</evidence>
<feature type="transmembrane region" description="Helical" evidence="16">
    <location>
        <begin position="430"/>
        <end position="452"/>
    </location>
</feature>
<dbReference type="GO" id="GO:0022857">
    <property type="term" value="F:transmembrane transporter activity"/>
    <property type="evidence" value="ECO:0007669"/>
    <property type="project" value="InterPro"/>
</dbReference>
<comment type="catalytic activity">
    <reaction evidence="10">
        <text>D-xylose(out) = D-xylose(in)</text>
        <dbReference type="Rhea" id="RHEA:78427"/>
        <dbReference type="ChEBI" id="CHEBI:53455"/>
    </reaction>
    <physiologicalReaction direction="left-to-right" evidence="10">
        <dbReference type="Rhea" id="RHEA:78428"/>
    </physiologicalReaction>
</comment>
<feature type="transmembrane region" description="Helical" evidence="16">
    <location>
        <begin position="405"/>
        <end position="424"/>
    </location>
</feature>
<gene>
    <name evidence="18" type="primary">TRD4</name>
    <name evidence="18" type="ORF">PHATRDRAFT_1870</name>
</gene>
<dbReference type="Gene3D" id="1.20.1250.20">
    <property type="entry name" value="MFS general substrate transporter like domains"/>
    <property type="match status" value="1"/>
</dbReference>
<dbReference type="InterPro" id="IPR003663">
    <property type="entry name" value="Sugar/inositol_transpt"/>
</dbReference>
<feature type="transmembrane region" description="Helical" evidence="16">
    <location>
        <begin position="12"/>
        <end position="33"/>
    </location>
</feature>
<dbReference type="HOGENOM" id="CLU_001265_30_5_1"/>
<dbReference type="PANTHER" id="PTHR48023">
    <property type="entry name" value="D-XYLOSE-PROTON SYMPORTER-LIKE 2"/>
    <property type="match status" value="1"/>
</dbReference>
<comment type="catalytic activity">
    <reaction evidence="11">
        <text>D-mannose(out) = D-mannose(in)</text>
        <dbReference type="Rhea" id="RHEA:78391"/>
        <dbReference type="ChEBI" id="CHEBI:4208"/>
    </reaction>
    <physiologicalReaction direction="left-to-right" evidence="11">
        <dbReference type="Rhea" id="RHEA:78392"/>
    </physiologicalReaction>
</comment>
<dbReference type="InterPro" id="IPR005828">
    <property type="entry name" value="MFS_sugar_transport-like"/>
</dbReference>
<evidence type="ECO:0000256" key="12">
    <source>
        <dbReference type="ARBA" id="ARBA00044668"/>
    </source>
</evidence>
<evidence type="ECO:0000256" key="11">
    <source>
        <dbReference type="ARBA" id="ARBA00044662"/>
    </source>
</evidence>
<evidence type="ECO:0000256" key="2">
    <source>
        <dbReference type="ARBA" id="ARBA00010992"/>
    </source>
</evidence>
<dbReference type="KEGG" id="pti:PHATRDRAFT_1870"/>
<evidence type="ECO:0000256" key="9">
    <source>
        <dbReference type="ARBA" id="ARBA00044648"/>
    </source>
</evidence>
<evidence type="ECO:0000256" key="16">
    <source>
        <dbReference type="SAM" id="Phobius"/>
    </source>
</evidence>
<evidence type="ECO:0000256" key="10">
    <source>
        <dbReference type="ARBA" id="ARBA00044656"/>
    </source>
</evidence>
<dbReference type="NCBIfam" id="TIGR00879">
    <property type="entry name" value="SP"/>
    <property type="match status" value="1"/>
</dbReference>
<evidence type="ECO:0000313" key="19">
    <source>
        <dbReference type="Proteomes" id="UP000000759"/>
    </source>
</evidence>
<dbReference type="GeneID" id="7200137"/>
<dbReference type="RefSeq" id="XP_002179486.1">
    <property type="nucleotide sequence ID" value="XM_002179450.1"/>
</dbReference>
<dbReference type="InterPro" id="IPR020846">
    <property type="entry name" value="MFS_dom"/>
</dbReference>
<proteinExistence type="inferred from homology"/>
<dbReference type="Proteomes" id="UP000000759">
    <property type="component" value="Chromosome 6"/>
</dbReference>
<keyword evidence="19" id="KW-1185">Reference proteome</keyword>
<comment type="similarity">
    <text evidence="2 15">Belongs to the major facilitator superfamily. Sugar transporter (TC 2.A.1.1) family.</text>
</comment>
<dbReference type="EMBL" id="CM000609">
    <property type="protein sequence ID" value="EEC49309.1"/>
    <property type="molecule type" value="Genomic_DNA"/>
</dbReference>
<evidence type="ECO:0000313" key="18">
    <source>
        <dbReference type="EMBL" id="EEC49309.1"/>
    </source>
</evidence>
<dbReference type="GO" id="GO:1904659">
    <property type="term" value="P:D-glucose transmembrane transport"/>
    <property type="evidence" value="ECO:0007669"/>
    <property type="project" value="TreeGrafter"/>
</dbReference>
<dbReference type="PROSITE" id="PS00217">
    <property type="entry name" value="SUGAR_TRANSPORT_2"/>
    <property type="match status" value="1"/>
</dbReference>
<evidence type="ECO:0000256" key="8">
    <source>
        <dbReference type="ARBA" id="ARBA00044637"/>
    </source>
</evidence>
<comment type="catalytic activity">
    <reaction evidence="13">
        <text>D-fructose(out) = D-fructose(in)</text>
        <dbReference type="Rhea" id="RHEA:60372"/>
        <dbReference type="ChEBI" id="CHEBI:37721"/>
    </reaction>
    <physiologicalReaction direction="left-to-right" evidence="13">
        <dbReference type="Rhea" id="RHEA:60373"/>
    </physiologicalReaction>
</comment>
<feature type="transmembrane region" description="Helical" evidence="16">
    <location>
        <begin position="365"/>
        <end position="393"/>
    </location>
</feature>
<reference evidence="18 19" key="1">
    <citation type="journal article" date="2008" name="Nature">
        <title>The Phaeodactylum genome reveals the evolutionary history of diatom genomes.</title>
        <authorList>
            <person name="Bowler C."/>
            <person name="Allen A.E."/>
            <person name="Badger J.H."/>
            <person name="Grimwood J."/>
            <person name="Jabbari K."/>
            <person name="Kuo A."/>
            <person name="Maheswari U."/>
            <person name="Martens C."/>
            <person name="Maumus F."/>
            <person name="Otillar R.P."/>
            <person name="Rayko E."/>
            <person name="Salamov A."/>
            <person name="Vandepoele K."/>
            <person name="Beszteri B."/>
            <person name="Gruber A."/>
            <person name="Heijde M."/>
            <person name="Katinka M."/>
            <person name="Mock T."/>
            <person name="Valentin K."/>
            <person name="Verret F."/>
            <person name="Berges J.A."/>
            <person name="Brownlee C."/>
            <person name="Cadoret J.P."/>
            <person name="Chiovitti A."/>
            <person name="Choi C.J."/>
            <person name="Coesel S."/>
            <person name="De Martino A."/>
            <person name="Detter J.C."/>
            <person name="Durkin C."/>
            <person name="Falciatore A."/>
            <person name="Fournet J."/>
            <person name="Haruta M."/>
            <person name="Huysman M.J."/>
            <person name="Jenkins B.D."/>
            <person name="Jiroutova K."/>
            <person name="Jorgensen R.E."/>
            <person name="Joubert Y."/>
            <person name="Kaplan A."/>
            <person name="Kroger N."/>
            <person name="Kroth P.G."/>
            <person name="La Roche J."/>
            <person name="Lindquist E."/>
            <person name="Lommer M."/>
            <person name="Martin-Jezequel V."/>
            <person name="Lopez P.J."/>
            <person name="Lucas S."/>
            <person name="Mangogna M."/>
            <person name="McGinnis K."/>
            <person name="Medlin L.K."/>
            <person name="Montsant A."/>
            <person name="Oudot-Le Secq M.P."/>
            <person name="Napoli C."/>
            <person name="Obornik M."/>
            <person name="Parker M.S."/>
            <person name="Petit J.L."/>
            <person name="Porcel B.M."/>
            <person name="Poulsen N."/>
            <person name="Robison M."/>
            <person name="Rychlewski L."/>
            <person name="Rynearson T.A."/>
            <person name="Schmutz J."/>
            <person name="Shapiro H."/>
            <person name="Siaut M."/>
            <person name="Stanley M."/>
            <person name="Sussman M.R."/>
            <person name="Taylor A.R."/>
            <person name="Vardi A."/>
            <person name="von Dassow P."/>
            <person name="Vyverman W."/>
            <person name="Willis A."/>
            <person name="Wyrwicz L.S."/>
            <person name="Rokhsar D.S."/>
            <person name="Weissenbach J."/>
            <person name="Armbrust E.V."/>
            <person name="Green B.R."/>
            <person name="Van de Peer Y."/>
            <person name="Grigoriev I.V."/>
        </authorList>
    </citation>
    <scope>NUCLEOTIDE SEQUENCE [LARGE SCALE GENOMIC DNA]</scope>
    <source>
        <strain evidence="18 19">CCAP 1055/1</strain>
    </source>
</reference>
<sequence>PVAQHHNRDRVYSLYAVALIFAVPALGGFNFGFDIGATSYAIVQMQSPVLSGVSWFHTVLSSPILRGTILSSGSAGALIGSSLAFAIGDKIGRRRELQLGSLLYLLGALLEVWTAQSSSWGAVLGITVLILGRVVYGIGIGISMHAAPTYIAEMGPSSIRGLLVSLKEASIVLGILTGYMIGYACSKHTGGWAWIYASSTMFSMLMLILSTRIPRSCRWLMLNNMEDEALESLQFVFTEEQAQVEFSNMKQSHEEACALLSDEEEEKTVWHRSYRAPLIAGVGLVVLQQITGQPSVLSYATPIFRDAGLSDSAPVLLALFKLLATLSAAVTVEKYGRKMLLYTGCSLMLIGLTILSFSLDGGTYIAKVAVLVAMFVYIGGYQVGFGPITWLLTSELYPLSIRGQAVAIAVQMNFLLNTAVQFGVPLLQEVIGLSFTFALFGILTAYSIFFVATRVPETKGLSLEEIE</sequence>
<evidence type="ECO:0000256" key="4">
    <source>
        <dbReference type="ARBA" id="ARBA00022448"/>
    </source>
</evidence>
<evidence type="ECO:0000256" key="1">
    <source>
        <dbReference type="ARBA" id="ARBA00004141"/>
    </source>
</evidence>
<evidence type="ECO:0000256" key="3">
    <source>
        <dbReference type="ARBA" id="ARBA00011738"/>
    </source>
</evidence>
<reference evidence="19" key="2">
    <citation type="submission" date="2008-08" db="EMBL/GenBank/DDBJ databases">
        <authorList>
            <consortium name="Diatom Consortium"/>
            <person name="Grigoriev I."/>
            <person name="Grimwood J."/>
            <person name="Kuo A."/>
            <person name="Otillar R.P."/>
            <person name="Salamov A."/>
            <person name="Detter J.C."/>
            <person name="Lindquist E."/>
            <person name="Shapiro H."/>
            <person name="Lucas S."/>
            <person name="Glavina del Rio T."/>
            <person name="Pitluck S."/>
            <person name="Rokhsar D."/>
            <person name="Bowler C."/>
        </authorList>
    </citation>
    <scope>GENOME REANNOTATION</scope>
    <source>
        <strain evidence="19">CCAP 1055/1</strain>
    </source>
</reference>
<keyword evidence="6 16" id="KW-1133">Transmembrane helix</keyword>
<feature type="transmembrane region" description="Helical" evidence="16">
    <location>
        <begin position="122"/>
        <end position="147"/>
    </location>
</feature>
<comment type="subcellular location">
    <subcellularLocation>
        <location evidence="1">Membrane</location>
        <topology evidence="1">Multi-pass membrane protein</topology>
    </subcellularLocation>
</comment>
<dbReference type="SUPFAM" id="SSF103473">
    <property type="entry name" value="MFS general substrate transporter"/>
    <property type="match status" value="1"/>
</dbReference>
<feature type="transmembrane region" description="Helical" evidence="16">
    <location>
        <begin position="193"/>
        <end position="211"/>
    </location>
</feature>
<keyword evidence="7 16" id="KW-0472">Membrane</keyword>
<accession>B7FX34</accession>
<dbReference type="InterPro" id="IPR005829">
    <property type="entry name" value="Sugar_transporter_CS"/>
</dbReference>
<evidence type="ECO:0000256" key="14">
    <source>
        <dbReference type="ARBA" id="ARBA00044780"/>
    </source>
</evidence>
<protein>
    <recommendedName>
        <fullName evidence="14">Hexose transporter 1</fullName>
    </recommendedName>
</protein>
<feature type="transmembrane region" description="Helical" evidence="16">
    <location>
        <begin position="99"/>
        <end position="116"/>
    </location>
</feature>
<feature type="non-terminal residue" evidence="18">
    <location>
        <position position="1"/>
    </location>
</feature>
<comment type="catalytic activity">
    <reaction evidence="9">
        <text>D-glucose(out) = D-glucose(in)</text>
        <dbReference type="Rhea" id="RHEA:60376"/>
        <dbReference type="ChEBI" id="CHEBI:4167"/>
    </reaction>
    <physiologicalReaction direction="left-to-right" evidence="9">
        <dbReference type="Rhea" id="RHEA:60377"/>
    </physiologicalReaction>
</comment>
<organism evidence="18 19">
    <name type="scientific">Phaeodactylum tricornutum (strain CCAP 1055/1)</name>
    <dbReference type="NCBI Taxonomy" id="556484"/>
    <lineage>
        <taxon>Eukaryota</taxon>
        <taxon>Sar</taxon>
        <taxon>Stramenopiles</taxon>
        <taxon>Ochrophyta</taxon>
        <taxon>Bacillariophyta</taxon>
        <taxon>Bacillariophyceae</taxon>
        <taxon>Bacillariophycidae</taxon>
        <taxon>Naviculales</taxon>
        <taxon>Phaeodactylaceae</taxon>
        <taxon>Phaeodactylum</taxon>
    </lineage>
</organism>
<dbReference type="OrthoDB" id="47389at2759"/>
<feature type="non-terminal residue" evidence="18">
    <location>
        <position position="467"/>
    </location>
</feature>
<dbReference type="InterPro" id="IPR036259">
    <property type="entry name" value="MFS_trans_sf"/>
</dbReference>